<feature type="domain" description="HTH merR-type" evidence="4">
    <location>
        <begin position="1"/>
        <end position="69"/>
    </location>
</feature>
<dbReference type="Proteomes" id="UP000568664">
    <property type="component" value="Unassembled WGS sequence"/>
</dbReference>
<dbReference type="AlphaFoldDB" id="A0A7Y0LFK3"/>
<dbReference type="PANTHER" id="PTHR30204">
    <property type="entry name" value="REDOX-CYCLING DRUG-SENSING TRANSCRIPTIONAL ACTIVATOR SOXR"/>
    <property type="match status" value="1"/>
</dbReference>
<proteinExistence type="predicted"/>
<evidence type="ECO:0000313" key="6">
    <source>
        <dbReference type="Proteomes" id="UP000568664"/>
    </source>
</evidence>
<dbReference type="PROSITE" id="PS50937">
    <property type="entry name" value="HTH_MERR_2"/>
    <property type="match status" value="1"/>
</dbReference>
<evidence type="ECO:0000313" key="5">
    <source>
        <dbReference type="EMBL" id="NMP33570.1"/>
    </source>
</evidence>
<keyword evidence="1" id="KW-0805">Transcription regulation</keyword>
<organism evidence="5 6">
    <name type="scientific">Thalassotalea algicola</name>
    <dbReference type="NCBI Taxonomy" id="2716224"/>
    <lineage>
        <taxon>Bacteria</taxon>
        <taxon>Pseudomonadati</taxon>
        <taxon>Pseudomonadota</taxon>
        <taxon>Gammaproteobacteria</taxon>
        <taxon>Alteromonadales</taxon>
        <taxon>Colwelliaceae</taxon>
        <taxon>Thalassotalea</taxon>
    </lineage>
</organism>
<accession>A0A7Y0LFK3</accession>
<dbReference type="SMART" id="SM00422">
    <property type="entry name" value="HTH_MERR"/>
    <property type="match status" value="1"/>
</dbReference>
<dbReference type="PRINTS" id="PR00040">
    <property type="entry name" value="HTHMERR"/>
</dbReference>
<keyword evidence="6" id="KW-1185">Reference proteome</keyword>
<dbReference type="InterPro" id="IPR047057">
    <property type="entry name" value="MerR_fam"/>
</dbReference>
<dbReference type="Gene3D" id="1.10.1660.10">
    <property type="match status" value="1"/>
</dbReference>
<dbReference type="GO" id="GO:0003700">
    <property type="term" value="F:DNA-binding transcription factor activity"/>
    <property type="evidence" value="ECO:0007669"/>
    <property type="project" value="InterPro"/>
</dbReference>
<keyword evidence="3" id="KW-0804">Transcription</keyword>
<evidence type="ECO:0000256" key="2">
    <source>
        <dbReference type="ARBA" id="ARBA00023125"/>
    </source>
</evidence>
<dbReference type="SUPFAM" id="SSF46955">
    <property type="entry name" value="Putative DNA-binding domain"/>
    <property type="match status" value="1"/>
</dbReference>
<dbReference type="InterPro" id="IPR000551">
    <property type="entry name" value="MerR-type_HTH_dom"/>
</dbReference>
<dbReference type="GO" id="GO:0003677">
    <property type="term" value="F:DNA binding"/>
    <property type="evidence" value="ECO:0007669"/>
    <property type="project" value="UniProtKB-KW"/>
</dbReference>
<dbReference type="RefSeq" id="WP_169076889.1">
    <property type="nucleotide sequence ID" value="NZ_JABBXH010000010.1"/>
</dbReference>
<comment type="caution">
    <text evidence="5">The sequence shown here is derived from an EMBL/GenBank/DDBJ whole genome shotgun (WGS) entry which is preliminary data.</text>
</comment>
<dbReference type="InterPro" id="IPR009061">
    <property type="entry name" value="DNA-bd_dom_put_sf"/>
</dbReference>
<reference evidence="5 6" key="1">
    <citation type="submission" date="2020-04" db="EMBL/GenBank/DDBJ databases">
        <title>Thalassotalea sp. M1531, isolated from the surface of marine red alga.</title>
        <authorList>
            <person name="Pang L."/>
            <person name="Lu D.-C."/>
        </authorList>
    </citation>
    <scope>NUCLEOTIDE SEQUENCE [LARGE SCALE GENOMIC DNA]</scope>
    <source>
        <strain evidence="5 6">M1531</strain>
    </source>
</reference>
<dbReference type="PANTHER" id="PTHR30204:SF94">
    <property type="entry name" value="HEAVY METAL-DEPENDENT TRANSCRIPTIONAL REGULATOR HI_0293-RELATED"/>
    <property type="match status" value="1"/>
</dbReference>
<sequence length="140" mass="15983">MKVNQLAKNCQVNPDTVRYYTKIGLLTPHRNAQNGYREYGAADIKRLKFILQAKSLGFSLRDIEVFITQSQSGLAPCPKVREIMKSHIDEIEQKINDMVATHQKMKKAMVEWQSLPDCTPSGDQVCHLIETFVQEESSNE</sequence>
<dbReference type="Pfam" id="PF13411">
    <property type="entry name" value="MerR_1"/>
    <property type="match status" value="1"/>
</dbReference>
<evidence type="ECO:0000256" key="1">
    <source>
        <dbReference type="ARBA" id="ARBA00023015"/>
    </source>
</evidence>
<evidence type="ECO:0000259" key="4">
    <source>
        <dbReference type="PROSITE" id="PS50937"/>
    </source>
</evidence>
<dbReference type="EMBL" id="JABBXH010000010">
    <property type="protein sequence ID" value="NMP33570.1"/>
    <property type="molecule type" value="Genomic_DNA"/>
</dbReference>
<evidence type="ECO:0000256" key="3">
    <source>
        <dbReference type="ARBA" id="ARBA00023163"/>
    </source>
</evidence>
<keyword evidence="2" id="KW-0238">DNA-binding</keyword>
<name>A0A7Y0LFK3_9GAMM</name>
<gene>
    <name evidence="5" type="ORF">HII17_18640</name>
</gene>
<protein>
    <submittedName>
        <fullName evidence="5">MerR family transcriptional regulator</fullName>
    </submittedName>
</protein>